<keyword evidence="3" id="KW-1185">Reference proteome</keyword>
<comment type="caution">
    <text evidence="2">The sequence shown here is derived from an EMBL/GenBank/DDBJ whole genome shotgun (WGS) entry which is preliminary data.</text>
</comment>
<dbReference type="InterPro" id="IPR001387">
    <property type="entry name" value="Cro/C1-type_HTH"/>
</dbReference>
<dbReference type="Gene3D" id="1.10.260.40">
    <property type="entry name" value="lambda repressor-like DNA-binding domains"/>
    <property type="match status" value="1"/>
</dbReference>
<gene>
    <name evidence="2" type="ORF">ESP70_010580</name>
</gene>
<dbReference type="SUPFAM" id="SSF47413">
    <property type="entry name" value="lambda repressor-like DNA-binding domains"/>
    <property type="match status" value="1"/>
</dbReference>
<dbReference type="RefSeq" id="WP_149689228.1">
    <property type="nucleotide sequence ID" value="NZ_SDPQ02000002.1"/>
</dbReference>
<accession>A0A5M4FG71</accession>
<dbReference type="AlphaFoldDB" id="A0A5M4FG71"/>
<dbReference type="OrthoDB" id="3831424at2"/>
<dbReference type="GO" id="GO:0003677">
    <property type="term" value="F:DNA binding"/>
    <property type="evidence" value="ECO:0007669"/>
    <property type="project" value="InterPro"/>
</dbReference>
<name>A0A5M4FG71_9ACTN</name>
<sequence length="251" mass="27302">MVSTDFDELAAEFSRAACATFPGSPQAQQAPWSVLSHVANHEASLSPDPDEGSFFFAAIYHTDFDPEWPIPTDWPAVVRGLRGSMGVSQAEFAEVCRLGRATVERWESGRSVPFRGDALTLLTLVRPNLKSPIQRGQALNLAAAAVLPQLARPTAEYLGTHVAGLLRSREHDHSDLGPGLLSALVESRILVTLDPSGNELEDSYIPLAYHRQASSDVPEWAPGLIRDVESLSSNDRRTVISLVKRLAQLSP</sequence>
<dbReference type="PROSITE" id="PS50943">
    <property type="entry name" value="HTH_CROC1"/>
    <property type="match status" value="1"/>
</dbReference>
<protein>
    <submittedName>
        <fullName evidence="2">Helix-turn-helix domain-containing protein</fullName>
    </submittedName>
</protein>
<dbReference type="Proteomes" id="UP000380867">
    <property type="component" value="Unassembled WGS sequence"/>
</dbReference>
<feature type="domain" description="HTH cro/C1-type" evidence="1">
    <location>
        <begin position="78"/>
        <end position="113"/>
    </location>
</feature>
<dbReference type="InterPro" id="IPR010982">
    <property type="entry name" value="Lambda_DNA-bd_dom_sf"/>
</dbReference>
<proteinExistence type="predicted"/>
<evidence type="ECO:0000313" key="2">
    <source>
        <dbReference type="EMBL" id="KAA1397783.1"/>
    </source>
</evidence>
<evidence type="ECO:0000313" key="3">
    <source>
        <dbReference type="Proteomes" id="UP000380867"/>
    </source>
</evidence>
<dbReference type="EMBL" id="SDPQ02000002">
    <property type="protein sequence ID" value="KAA1397783.1"/>
    <property type="molecule type" value="Genomic_DNA"/>
</dbReference>
<organism evidence="2 3">
    <name type="scientific">Aeromicrobium ginsengisoli</name>
    <dbReference type="NCBI Taxonomy" id="363867"/>
    <lineage>
        <taxon>Bacteria</taxon>
        <taxon>Bacillati</taxon>
        <taxon>Actinomycetota</taxon>
        <taxon>Actinomycetes</taxon>
        <taxon>Propionibacteriales</taxon>
        <taxon>Nocardioidaceae</taxon>
        <taxon>Aeromicrobium</taxon>
    </lineage>
</organism>
<dbReference type="CDD" id="cd00093">
    <property type="entry name" value="HTH_XRE"/>
    <property type="match status" value="1"/>
</dbReference>
<dbReference type="Pfam" id="PF13560">
    <property type="entry name" value="HTH_31"/>
    <property type="match status" value="1"/>
</dbReference>
<reference evidence="2" key="1">
    <citation type="submission" date="2019-09" db="EMBL/GenBank/DDBJ databases">
        <authorList>
            <person name="Li J."/>
        </authorList>
    </citation>
    <scope>NUCLEOTIDE SEQUENCE [LARGE SCALE GENOMIC DNA]</scope>
    <source>
        <strain evidence="2">JCM 14732</strain>
    </source>
</reference>
<evidence type="ECO:0000259" key="1">
    <source>
        <dbReference type="PROSITE" id="PS50943"/>
    </source>
</evidence>